<name>A0ABM4BGL4_HYDVU</name>
<sequence>MVKTFMDDAEMCRDEPVYTHQCELIELKPYPYQVGGHNCILVYDDETICKPLIDQEQLVYAHFPNELKAFIPRCRGVVNVHFEMFDGDILAYAFPDGCPCIQSKNYCMAKKTIHNNKFKFVKSDCDGWTASVTENGITRQWESAKLKKIEKFILLENVTFSLKRPCVLDLKMGTRCFGDGSTPAKYERKKKRALESTSAALGVRLCGMMVYQCDTGVYSFTDKYQGRRYSNEDFSYAIKRFFFNGIRYRTELLSSLISKLLILLEQIEKIECCRFYCSSLLILYDGHEDEGYEIVPRIDVKMIDFAQTRVKDEPTNYHVGTDRGYILGIKTLIKIADEIKASI</sequence>
<keyword evidence="2 4" id="KW-0808">Transferase</keyword>
<dbReference type="InterPro" id="IPR038286">
    <property type="entry name" value="IPK_sf"/>
</dbReference>
<protein>
    <recommendedName>
        <fullName evidence="4">Kinase</fullName>
        <ecNumber evidence="4">2.7.-.-</ecNumber>
    </recommendedName>
</protein>
<gene>
    <name evidence="6" type="primary">LOC100197158</name>
</gene>
<dbReference type="EC" id="2.7.-.-" evidence="4"/>
<keyword evidence="3 4" id="KW-0418">Kinase</keyword>
<reference evidence="6" key="1">
    <citation type="submission" date="2025-08" db="UniProtKB">
        <authorList>
            <consortium name="RefSeq"/>
        </authorList>
    </citation>
    <scope>IDENTIFICATION</scope>
</reference>
<evidence type="ECO:0000256" key="3">
    <source>
        <dbReference type="ARBA" id="ARBA00022777"/>
    </source>
</evidence>
<dbReference type="GeneID" id="100197158"/>
<evidence type="ECO:0000256" key="4">
    <source>
        <dbReference type="RuleBase" id="RU363090"/>
    </source>
</evidence>
<evidence type="ECO:0000313" key="5">
    <source>
        <dbReference type="Proteomes" id="UP001652625"/>
    </source>
</evidence>
<evidence type="ECO:0000256" key="2">
    <source>
        <dbReference type="ARBA" id="ARBA00022679"/>
    </source>
</evidence>
<keyword evidence="5" id="KW-1185">Reference proteome</keyword>
<evidence type="ECO:0000256" key="1">
    <source>
        <dbReference type="ARBA" id="ARBA00007374"/>
    </source>
</evidence>
<dbReference type="Gene3D" id="3.30.470.160">
    <property type="entry name" value="Inositol polyphosphate kinase"/>
    <property type="match status" value="1"/>
</dbReference>
<dbReference type="InterPro" id="IPR005522">
    <property type="entry name" value="IPK"/>
</dbReference>
<dbReference type="PANTHER" id="PTHR12400:SF21">
    <property type="entry name" value="KINASE"/>
    <property type="match status" value="1"/>
</dbReference>
<organism evidence="5 6">
    <name type="scientific">Hydra vulgaris</name>
    <name type="common">Hydra</name>
    <name type="synonym">Hydra attenuata</name>
    <dbReference type="NCBI Taxonomy" id="6087"/>
    <lineage>
        <taxon>Eukaryota</taxon>
        <taxon>Metazoa</taxon>
        <taxon>Cnidaria</taxon>
        <taxon>Hydrozoa</taxon>
        <taxon>Hydroidolina</taxon>
        <taxon>Anthoathecata</taxon>
        <taxon>Aplanulata</taxon>
        <taxon>Hydridae</taxon>
        <taxon>Hydra</taxon>
    </lineage>
</organism>
<dbReference type="PANTHER" id="PTHR12400">
    <property type="entry name" value="INOSITOL POLYPHOSPHATE KINASE"/>
    <property type="match status" value="1"/>
</dbReference>
<dbReference type="Proteomes" id="UP001652625">
    <property type="component" value="Chromosome 03"/>
</dbReference>
<dbReference type="GO" id="GO:0016301">
    <property type="term" value="F:kinase activity"/>
    <property type="evidence" value="ECO:0007669"/>
    <property type="project" value="UniProtKB-KW"/>
</dbReference>
<dbReference type="SUPFAM" id="SSF56104">
    <property type="entry name" value="SAICAR synthase-like"/>
    <property type="match status" value="1"/>
</dbReference>
<dbReference type="Pfam" id="PF03770">
    <property type="entry name" value="IPK"/>
    <property type="match status" value="1"/>
</dbReference>
<proteinExistence type="inferred from homology"/>
<comment type="similarity">
    <text evidence="1 4">Belongs to the inositol phosphokinase (IPK) family.</text>
</comment>
<dbReference type="RefSeq" id="XP_065648129.1">
    <property type="nucleotide sequence ID" value="XM_065792057.1"/>
</dbReference>
<accession>A0ABM4BGL4</accession>
<evidence type="ECO:0000313" key="6">
    <source>
        <dbReference type="RefSeq" id="XP_065648129.1"/>
    </source>
</evidence>